<gene>
    <name evidence="1" type="ORF">SFRICE_020345</name>
</gene>
<evidence type="ECO:0000313" key="1">
    <source>
        <dbReference type="EMBL" id="SOQ43085.1"/>
    </source>
</evidence>
<proteinExistence type="predicted"/>
<accession>A0A2H1VQG5</accession>
<protein>
    <submittedName>
        <fullName evidence="1">SFRICE_020345</fullName>
    </submittedName>
</protein>
<organism evidence="1">
    <name type="scientific">Spodoptera frugiperda</name>
    <name type="common">Fall armyworm</name>
    <dbReference type="NCBI Taxonomy" id="7108"/>
    <lineage>
        <taxon>Eukaryota</taxon>
        <taxon>Metazoa</taxon>
        <taxon>Ecdysozoa</taxon>
        <taxon>Arthropoda</taxon>
        <taxon>Hexapoda</taxon>
        <taxon>Insecta</taxon>
        <taxon>Pterygota</taxon>
        <taxon>Neoptera</taxon>
        <taxon>Endopterygota</taxon>
        <taxon>Lepidoptera</taxon>
        <taxon>Glossata</taxon>
        <taxon>Ditrysia</taxon>
        <taxon>Noctuoidea</taxon>
        <taxon>Noctuidae</taxon>
        <taxon>Amphipyrinae</taxon>
        <taxon>Spodoptera</taxon>
    </lineage>
</organism>
<name>A0A2H1VQG5_SPOFR</name>
<reference evidence="1" key="1">
    <citation type="submission" date="2016-07" db="EMBL/GenBank/DDBJ databases">
        <authorList>
            <person name="Bretaudeau A."/>
        </authorList>
    </citation>
    <scope>NUCLEOTIDE SEQUENCE</scope>
    <source>
        <strain evidence="1">Rice</strain>
        <tissue evidence="1">Whole body</tissue>
    </source>
</reference>
<dbReference type="EMBL" id="ODYU01003833">
    <property type="protein sequence ID" value="SOQ43085.1"/>
    <property type="molecule type" value="Genomic_DNA"/>
</dbReference>
<dbReference type="AlphaFoldDB" id="A0A2H1VQG5"/>
<sequence length="65" mass="7419">MTCYVQNTKYYGKHHPLPSPALGEARGLLLTKNFEPEPRWGIELARTWAWAEDYILRLCAVVTAA</sequence>